<dbReference type="Proteomes" id="UP000076079">
    <property type="component" value="Chromosome"/>
</dbReference>
<dbReference type="EMBL" id="CP015136">
    <property type="protein sequence ID" value="AMY10855.1"/>
    <property type="molecule type" value="Genomic_DNA"/>
</dbReference>
<keyword evidence="2" id="KW-1133">Transmembrane helix</keyword>
<feature type="transmembrane region" description="Helical" evidence="2">
    <location>
        <begin position="35"/>
        <end position="52"/>
    </location>
</feature>
<feature type="transmembrane region" description="Helical" evidence="2">
    <location>
        <begin position="410"/>
        <end position="429"/>
    </location>
</feature>
<evidence type="ECO:0000256" key="1">
    <source>
        <dbReference type="SAM" id="MobiDB-lite"/>
    </source>
</evidence>
<evidence type="ECO:0000313" key="4">
    <source>
        <dbReference type="Proteomes" id="UP000076079"/>
    </source>
</evidence>
<protein>
    <recommendedName>
        <fullName evidence="5">Glycosyltransferase RgtA/B/C/D-like domain-containing protein</fullName>
    </recommendedName>
</protein>
<feature type="transmembrane region" description="Helical" evidence="2">
    <location>
        <begin position="378"/>
        <end position="398"/>
    </location>
</feature>
<evidence type="ECO:0000313" key="3">
    <source>
        <dbReference type="EMBL" id="AMY10855.1"/>
    </source>
</evidence>
<feature type="transmembrane region" description="Helical" evidence="2">
    <location>
        <begin position="220"/>
        <end position="239"/>
    </location>
</feature>
<keyword evidence="2" id="KW-0812">Transmembrane</keyword>
<organism evidence="3 4">
    <name type="scientific">Luteitalea pratensis</name>
    <dbReference type="NCBI Taxonomy" id="1855912"/>
    <lineage>
        <taxon>Bacteria</taxon>
        <taxon>Pseudomonadati</taxon>
        <taxon>Acidobacteriota</taxon>
        <taxon>Vicinamibacteria</taxon>
        <taxon>Vicinamibacterales</taxon>
        <taxon>Vicinamibacteraceae</taxon>
        <taxon>Luteitalea</taxon>
    </lineage>
</organism>
<feature type="transmembrane region" description="Helical" evidence="2">
    <location>
        <begin position="344"/>
        <end position="366"/>
    </location>
</feature>
<proteinExistence type="predicted"/>
<dbReference type="AlphaFoldDB" id="A0A143PQI3"/>
<name>A0A143PQI3_LUTPR</name>
<gene>
    <name evidence="3" type="ORF">LuPra_04098</name>
</gene>
<evidence type="ECO:0008006" key="5">
    <source>
        <dbReference type="Google" id="ProtNLM"/>
    </source>
</evidence>
<dbReference type="KEGG" id="abac:LuPra_04098"/>
<feature type="transmembrane region" description="Helical" evidence="2">
    <location>
        <begin position="127"/>
        <end position="148"/>
    </location>
</feature>
<feature type="region of interest" description="Disordered" evidence="1">
    <location>
        <begin position="1"/>
        <end position="23"/>
    </location>
</feature>
<reference evidence="3 4" key="1">
    <citation type="journal article" date="2016" name="Genome Announc.">
        <title>First Complete Genome Sequence of a Subdivision 6 Acidobacterium Strain.</title>
        <authorList>
            <person name="Huang S."/>
            <person name="Vieira S."/>
            <person name="Bunk B."/>
            <person name="Riedel T."/>
            <person name="Sproer C."/>
            <person name="Overmann J."/>
        </authorList>
    </citation>
    <scope>NUCLEOTIDE SEQUENCE [LARGE SCALE GENOMIC DNA]</scope>
    <source>
        <strain evidence="4">DSM 100886 HEG_-6_39</strain>
    </source>
</reference>
<keyword evidence="4" id="KW-1185">Reference proteome</keyword>
<feature type="transmembrane region" description="Helical" evidence="2">
    <location>
        <begin position="251"/>
        <end position="270"/>
    </location>
</feature>
<dbReference type="STRING" id="1855912.LuPra_04098"/>
<sequence>MLAAVRSGYNGPPVTPRMLTPDTPAVASPTSTARYVLATLALFTLLTVAATWPQARYATDRVSDPGDPLLNTWALAWVAHQLPFAPAHVFDGNIFHPERRTLAYSETLLAPGVLGAPLLYLGAGPVLVYNLLMLASFVLSGVGTALLVRDLTGSGAAGVVAGAVFAFLPWRFDHYGHFQLLQTQWMPLALWALHRLLREGRIVYGVMLGLMVGGQALTSMYNALFFGVFIAVVGGTLLLADLARARARWRLLLASILVAGALTAPVAIVHSRASELVGERSRAEVAVGSAEWQHFLSSAGHSWLHGRWSAPYGAPERRLYPGVIGVVLALVALWPPFSWARGAYLAGLLVSLELARGLNGWLYGALYDHVFAFRSMRVPARMTIVMGLGLAVLAGFGVERLLRLARSRGVQLAVTSVAVALVMADSWVAPLGLRVVATTPPETYADLLRDKGEVAHDRVIRRLSDPRPSVVLELPIAGADPTYMYYSTFHWQTLVNGYSGFFSDRYMRLIGALNRFPDPETEATVAGLDVRYVVVHGEMMREGEYQRLIAALDARAPDFRLVSRRPWQGSEISLYYFFPR</sequence>
<reference evidence="4" key="2">
    <citation type="submission" date="2016-04" db="EMBL/GenBank/DDBJ databases">
        <title>First Complete Genome Sequence of a Subdivision 6 Acidobacterium.</title>
        <authorList>
            <person name="Huang S."/>
            <person name="Vieira S."/>
            <person name="Bunk B."/>
            <person name="Riedel T."/>
            <person name="Sproeer C."/>
            <person name="Overmann J."/>
        </authorList>
    </citation>
    <scope>NUCLEOTIDE SEQUENCE [LARGE SCALE GENOMIC DNA]</scope>
    <source>
        <strain evidence="4">DSM 100886 HEG_-6_39</strain>
    </source>
</reference>
<feature type="transmembrane region" description="Helical" evidence="2">
    <location>
        <begin position="319"/>
        <end position="337"/>
    </location>
</feature>
<feature type="transmembrane region" description="Helical" evidence="2">
    <location>
        <begin position="155"/>
        <end position="172"/>
    </location>
</feature>
<evidence type="ECO:0000256" key="2">
    <source>
        <dbReference type="SAM" id="Phobius"/>
    </source>
</evidence>
<keyword evidence="2" id="KW-0472">Membrane</keyword>
<accession>A0A143PQI3</accession>